<feature type="domain" description="Histidine kinase" evidence="15">
    <location>
        <begin position="253"/>
        <end position="473"/>
    </location>
</feature>
<evidence type="ECO:0000256" key="6">
    <source>
        <dbReference type="ARBA" id="ARBA00022679"/>
    </source>
</evidence>
<evidence type="ECO:0000256" key="5">
    <source>
        <dbReference type="ARBA" id="ARBA00022553"/>
    </source>
</evidence>
<dbReference type="InterPro" id="IPR036890">
    <property type="entry name" value="HATPase_C_sf"/>
</dbReference>
<dbReference type="Gene3D" id="6.10.340.10">
    <property type="match status" value="1"/>
</dbReference>
<dbReference type="InterPro" id="IPR050398">
    <property type="entry name" value="HssS/ArlS-like"/>
</dbReference>
<keyword evidence="11 14" id="KW-1133">Transmembrane helix</keyword>
<dbReference type="GO" id="GO:0005886">
    <property type="term" value="C:plasma membrane"/>
    <property type="evidence" value="ECO:0007669"/>
    <property type="project" value="UniProtKB-SubCell"/>
</dbReference>
<evidence type="ECO:0000256" key="3">
    <source>
        <dbReference type="ARBA" id="ARBA00012438"/>
    </source>
</evidence>
<evidence type="ECO:0000256" key="2">
    <source>
        <dbReference type="ARBA" id="ARBA00004651"/>
    </source>
</evidence>
<evidence type="ECO:0000313" key="18">
    <source>
        <dbReference type="Proteomes" id="UP000037267"/>
    </source>
</evidence>
<dbReference type="EMBL" id="LGSS01000003">
    <property type="protein sequence ID" value="KNF09393.1"/>
    <property type="molecule type" value="Genomic_DNA"/>
</dbReference>
<evidence type="ECO:0000313" key="17">
    <source>
        <dbReference type="EMBL" id="KNF09393.1"/>
    </source>
</evidence>
<dbReference type="PROSITE" id="PS50109">
    <property type="entry name" value="HIS_KIN"/>
    <property type="match status" value="1"/>
</dbReference>
<dbReference type="InterPro" id="IPR004358">
    <property type="entry name" value="Sig_transdc_His_kin-like_C"/>
</dbReference>
<dbReference type="PANTHER" id="PTHR45528">
    <property type="entry name" value="SENSOR HISTIDINE KINASE CPXA"/>
    <property type="match status" value="1"/>
</dbReference>
<dbReference type="Pfam" id="PF02518">
    <property type="entry name" value="HATPase_c"/>
    <property type="match status" value="1"/>
</dbReference>
<feature type="transmembrane region" description="Helical" evidence="14">
    <location>
        <begin position="163"/>
        <end position="180"/>
    </location>
</feature>
<dbReference type="Proteomes" id="UP000037267">
    <property type="component" value="Unassembled WGS sequence"/>
</dbReference>
<evidence type="ECO:0000256" key="14">
    <source>
        <dbReference type="SAM" id="Phobius"/>
    </source>
</evidence>
<evidence type="ECO:0000256" key="10">
    <source>
        <dbReference type="ARBA" id="ARBA00022840"/>
    </source>
</evidence>
<keyword evidence="10" id="KW-0067">ATP-binding</keyword>
<dbReference type="SUPFAM" id="SSF47384">
    <property type="entry name" value="Homodimeric domain of signal transducing histidine kinase"/>
    <property type="match status" value="1"/>
</dbReference>
<evidence type="ECO:0000256" key="13">
    <source>
        <dbReference type="ARBA" id="ARBA00023136"/>
    </source>
</evidence>
<keyword evidence="8" id="KW-0547">Nucleotide-binding</keyword>
<evidence type="ECO:0000256" key="12">
    <source>
        <dbReference type="ARBA" id="ARBA00023012"/>
    </source>
</evidence>
<dbReference type="InterPro" id="IPR036097">
    <property type="entry name" value="HisK_dim/P_sf"/>
</dbReference>
<dbReference type="InterPro" id="IPR003661">
    <property type="entry name" value="HisK_dim/P_dom"/>
</dbReference>
<dbReference type="GO" id="GO:0005524">
    <property type="term" value="F:ATP binding"/>
    <property type="evidence" value="ECO:0007669"/>
    <property type="project" value="UniProtKB-KW"/>
</dbReference>
<comment type="caution">
    <text evidence="17">The sequence shown here is derived from an EMBL/GenBank/DDBJ whole genome shotgun (WGS) entry which is preliminary data.</text>
</comment>
<name>A0A0L0WD45_GOTPU</name>
<reference evidence="18" key="1">
    <citation type="submission" date="2015-07" db="EMBL/GenBank/DDBJ databases">
        <title>Draft genome sequence of the purine-degrading Gottschalkia purinilyticum DSM 1384 (formerly Clostridium purinilyticum).</title>
        <authorList>
            <person name="Poehlein A."/>
            <person name="Schiel-Bengelsdorf B."/>
            <person name="Bengelsdorf F.R."/>
            <person name="Daniel R."/>
            <person name="Duerre P."/>
        </authorList>
    </citation>
    <scope>NUCLEOTIDE SEQUENCE [LARGE SCALE GENOMIC DNA]</scope>
    <source>
        <strain evidence="18">DSM 1384</strain>
    </source>
</reference>
<dbReference type="Pfam" id="PF00512">
    <property type="entry name" value="HisKA"/>
    <property type="match status" value="1"/>
</dbReference>
<dbReference type="SMART" id="SM00388">
    <property type="entry name" value="HisKA"/>
    <property type="match status" value="1"/>
</dbReference>
<dbReference type="Gene3D" id="1.10.287.130">
    <property type="match status" value="1"/>
</dbReference>
<organism evidence="17 18">
    <name type="scientific">Gottschalkia purinilytica</name>
    <name type="common">Clostridium purinilyticum</name>
    <dbReference type="NCBI Taxonomy" id="1503"/>
    <lineage>
        <taxon>Bacteria</taxon>
        <taxon>Bacillati</taxon>
        <taxon>Bacillota</taxon>
        <taxon>Tissierellia</taxon>
        <taxon>Tissierellales</taxon>
        <taxon>Gottschalkiaceae</taxon>
        <taxon>Gottschalkia</taxon>
    </lineage>
</organism>
<dbReference type="SMART" id="SM00387">
    <property type="entry name" value="HATPase_c"/>
    <property type="match status" value="1"/>
</dbReference>
<dbReference type="SUPFAM" id="SSF158472">
    <property type="entry name" value="HAMP domain-like"/>
    <property type="match status" value="1"/>
</dbReference>
<feature type="transmembrane region" description="Helical" evidence="14">
    <location>
        <begin position="12"/>
        <end position="37"/>
    </location>
</feature>
<dbReference type="SMART" id="SM00304">
    <property type="entry name" value="HAMP"/>
    <property type="match status" value="1"/>
</dbReference>
<dbReference type="RefSeq" id="WP_050354382.1">
    <property type="nucleotide sequence ID" value="NZ_LGSS01000003.1"/>
</dbReference>
<accession>A0A0L0WD45</accession>
<dbReference type="Gene3D" id="3.30.565.10">
    <property type="entry name" value="Histidine kinase-like ATPase, C-terminal domain"/>
    <property type="match status" value="1"/>
</dbReference>
<gene>
    <name evidence="17" type="ORF">CLPU_3c01710</name>
</gene>
<evidence type="ECO:0000256" key="8">
    <source>
        <dbReference type="ARBA" id="ARBA00022741"/>
    </source>
</evidence>
<dbReference type="PROSITE" id="PS50885">
    <property type="entry name" value="HAMP"/>
    <property type="match status" value="1"/>
</dbReference>
<keyword evidence="7 14" id="KW-0812">Transmembrane</keyword>
<dbReference type="AlphaFoldDB" id="A0A0L0WD45"/>
<proteinExistence type="predicted"/>
<evidence type="ECO:0000256" key="4">
    <source>
        <dbReference type="ARBA" id="ARBA00022475"/>
    </source>
</evidence>
<keyword evidence="4" id="KW-1003">Cell membrane</keyword>
<comment type="catalytic activity">
    <reaction evidence="1">
        <text>ATP + protein L-histidine = ADP + protein N-phospho-L-histidine.</text>
        <dbReference type="EC" id="2.7.13.3"/>
    </reaction>
</comment>
<dbReference type="CDD" id="cd06225">
    <property type="entry name" value="HAMP"/>
    <property type="match status" value="1"/>
</dbReference>
<evidence type="ECO:0000259" key="15">
    <source>
        <dbReference type="PROSITE" id="PS50109"/>
    </source>
</evidence>
<evidence type="ECO:0000256" key="1">
    <source>
        <dbReference type="ARBA" id="ARBA00000085"/>
    </source>
</evidence>
<evidence type="ECO:0000259" key="16">
    <source>
        <dbReference type="PROSITE" id="PS50885"/>
    </source>
</evidence>
<keyword evidence="6" id="KW-0808">Transferase</keyword>
<dbReference type="InterPro" id="IPR003594">
    <property type="entry name" value="HATPase_dom"/>
</dbReference>
<dbReference type="OrthoDB" id="84942at2"/>
<evidence type="ECO:0000256" key="9">
    <source>
        <dbReference type="ARBA" id="ARBA00022777"/>
    </source>
</evidence>
<dbReference type="InterPro" id="IPR005467">
    <property type="entry name" value="His_kinase_dom"/>
</dbReference>
<keyword evidence="18" id="KW-1185">Reference proteome</keyword>
<evidence type="ECO:0000256" key="7">
    <source>
        <dbReference type="ARBA" id="ARBA00022692"/>
    </source>
</evidence>
<dbReference type="GO" id="GO:0000155">
    <property type="term" value="F:phosphorelay sensor kinase activity"/>
    <property type="evidence" value="ECO:0007669"/>
    <property type="project" value="InterPro"/>
</dbReference>
<dbReference type="STRING" id="1503.CLPU_3c01710"/>
<dbReference type="Pfam" id="PF00672">
    <property type="entry name" value="HAMP"/>
    <property type="match status" value="1"/>
</dbReference>
<keyword evidence="13 14" id="KW-0472">Membrane</keyword>
<dbReference type="EC" id="2.7.13.3" evidence="3"/>
<keyword evidence="9 17" id="KW-0418">Kinase</keyword>
<dbReference type="PRINTS" id="PR00344">
    <property type="entry name" value="BCTRLSENSOR"/>
</dbReference>
<feature type="domain" description="HAMP" evidence="16">
    <location>
        <begin position="186"/>
        <end position="238"/>
    </location>
</feature>
<dbReference type="PANTHER" id="PTHR45528:SF1">
    <property type="entry name" value="SENSOR HISTIDINE KINASE CPXA"/>
    <property type="match status" value="1"/>
</dbReference>
<sequence length="473" mass="55406">MIKRLSFKKQFIWNFIFIIVCSLTLSILTYSLFFILIDIGAILPSNYYEQKVPDIINYVEEKSELLLNKTEKKNLENKIPLEGIEYAVLDDSLSYIYGTFKNVNIENKDIIYDNNEKVFYGQNVIRYIPIKKESSIKGVVILSYKLTPTARNPKYNFLISNEFLLILSPFIYIIFFTWLFSRQFSKNINKPINNLITASEKIREQNLNFTIDYDEPNELGELCQSFENMKNELSISLNRQWNIEQERKDMISAIAHDLRTPLTIIKGHIEVLQESNLNNKERLKQYLNTIEENTLRAINLIKDMNSVSEVDNIDFELSPSLTNVIEFIDKKIIDYKSLLNKKHIDFNVSVEDMRKNNDFMNIDSYRISQILDNIIFNSFRFTPEYGTISLRIYIQNKKITFHIKDNGFGFSSADLKNVFKKFYCGDSTRSKEKGHSGLGLYISKCLIEKHKGHISVQNNEEDGAYVKFYINEL</sequence>
<dbReference type="CDD" id="cd00082">
    <property type="entry name" value="HisKA"/>
    <property type="match status" value="1"/>
</dbReference>
<dbReference type="InterPro" id="IPR003660">
    <property type="entry name" value="HAMP_dom"/>
</dbReference>
<comment type="subcellular location">
    <subcellularLocation>
        <location evidence="2">Cell membrane</location>
        <topology evidence="2">Multi-pass membrane protein</topology>
    </subcellularLocation>
</comment>
<dbReference type="SUPFAM" id="SSF55874">
    <property type="entry name" value="ATPase domain of HSP90 chaperone/DNA topoisomerase II/histidine kinase"/>
    <property type="match status" value="1"/>
</dbReference>
<evidence type="ECO:0000256" key="11">
    <source>
        <dbReference type="ARBA" id="ARBA00022989"/>
    </source>
</evidence>
<protein>
    <recommendedName>
        <fullName evidence="3">histidine kinase</fullName>
        <ecNumber evidence="3">2.7.13.3</ecNumber>
    </recommendedName>
</protein>
<keyword evidence="5" id="KW-0597">Phosphoprotein</keyword>
<keyword evidence="12" id="KW-0902">Two-component regulatory system</keyword>